<accession>A0A1Y1WQJ7</accession>
<gene>
    <name evidence="2" type="ORF">BCR32DRAFT_285229</name>
</gene>
<keyword evidence="1" id="KW-0732">Signal</keyword>
<evidence type="ECO:0000256" key="1">
    <source>
        <dbReference type="SAM" id="SignalP"/>
    </source>
</evidence>
<organism evidence="2 3">
    <name type="scientific">Anaeromyces robustus</name>
    <dbReference type="NCBI Taxonomy" id="1754192"/>
    <lineage>
        <taxon>Eukaryota</taxon>
        <taxon>Fungi</taxon>
        <taxon>Fungi incertae sedis</taxon>
        <taxon>Chytridiomycota</taxon>
        <taxon>Chytridiomycota incertae sedis</taxon>
        <taxon>Neocallimastigomycetes</taxon>
        <taxon>Neocallimastigales</taxon>
        <taxon>Neocallimastigaceae</taxon>
        <taxon>Anaeromyces</taxon>
    </lineage>
</organism>
<protein>
    <submittedName>
        <fullName evidence="2">Uncharacterized protein</fullName>
    </submittedName>
</protein>
<evidence type="ECO:0000313" key="3">
    <source>
        <dbReference type="Proteomes" id="UP000193944"/>
    </source>
</evidence>
<dbReference type="EMBL" id="MCFG01000360">
    <property type="protein sequence ID" value="ORX75394.1"/>
    <property type="molecule type" value="Genomic_DNA"/>
</dbReference>
<evidence type="ECO:0000313" key="2">
    <source>
        <dbReference type="EMBL" id="ORX75394.1"/>
    </source>
</evidence>
<name>A0A1Y1WQJ7_9FUNG</name>
<feature type="chain" id="PRO_5012801894" evidence="1">
    <location>
        <begin position="20"/>
        <end position="246"/>
    </location>
</feature>
<dbReference type="AlphaFoldDB" id="A0A1Y1WQJ7"/>
<keyword evidence="3" id="KW-1185">Reference proteome</keyword>
<dbReference type="OrthoDB" id="10359974at2759"/>
<sequence>MKFSIFNLLILLSVSSALSLNLNNIVSDNSNNQGIENNQNITNSQGIENNQNITNSKGIEDPTLLQCGTSIKNLNCELKQDDLTNFNYDKICKVLSDKKCDAYYYGISELEGCKDIPPEKLKKINVTLKAGYAVFKMLCEYDEEGKECPFTTYMKETMEKYMIIEILPTKEIVVKTCKSKKCSESLAQYITDIEEGLGIITPADEFLLSEECVKVHASTSGTSLTIKKLGTTMLITVSLLLLYLLN</sequence>
<dbReference type="Proteomes" id="UP000193944">
    <property type="component" value="Unassembled WGS sequence"/>
</dbReference>
<proteinExistence type="predicted"/>
<comment type="caution">
    <text evidence="2">The sequence shown here is derived from an EMBL/GenBank/DDBJ whole genome shotgun (WGS) entry which is preliminary data.</text>
</comment>
<reference evidence="2 3" key="2">
    <citation type="submission" date="2016-08" db="EMBL/GenBank/DDBJ databases">
        <title>Pervasive Adenine N6-methylation of Active Genes in Fungi.</title>
        <authorList>
            <consortium name="DOE Joint Genome Institute"/>
            <person name="Mondo S.J."/>
            <person name="Dannebaum R.O."/>
            <person name="Kuo R.C."/>
            <person name="Labutti K."/>
            <person name="Haridas S."/>
            <person name="Kuo A."/>
            <person name="Salamov A."/>
            <person name="Ahrendt S.R."/>
            <person name="Lipzen A."/>
            <person name="Sullivan W."/>
            <person name="Andreopoulos W.B."/>
            <person name="Clum A."/>
            <person name="Lindquist E."/>
            <person name="Daum C."/>
            <person name="Ramamoorthy G.K."/>
            <person name="Gryganskyi A."/>
            <person name="Culley D."/>
            <person name="Magnuson J.K."/>
            <person name="James T.Y."/>
            <person name="O'Malley M.A."/>
            <person name="Stajich J.E."/>
            <person name="Spatafora J.W."/>
            <person name="Visel A."/>
            <person name="Grigoriev I.V."/>
        </authorList>
    </citation>
    <scope>NUCLEOTIDE SEQUENCE [LARGE SCALE GENOMIC DNA]</scope>
    <source>
        <strain evidence="2 3">S4</strain>
    </source>
</reference>
<reference evidence="2 3" key="1">
    <citation type="submission" date="2016-08" db="EMBL/GenBank/DDBJ databases">
        <title>A Parts List for Fungal Cellulosomes Revealed by Comparative Genomics.</title>
        <authorList>
            <consortium name="DOE Joint Genome Institute"/>
            <person name="Haitjema C.H."/>
            <person name="Gilmore S.P."/>
            <person name="Henske J.K."/>
            <person name="Solomon K.V."/>
            <person name="De Groot R."/>
            <person name="Kuo A."/>
            <person name="Mondo S.J."/>
            <person name="Salamov A.A."/>
            <person name="Labutti K."/>
            <person name="Zhao Z."/>
            <person name="Chiniquy J."/>
            <person name="Barry K."/>
            <person name="Brewer H.M."/>
            <person name="Purvine S.O."/>
            <person name="Wright A.T."/>
            <person name="Boxma B."/>
            <person name="Van Alen T."/>
            <person name="Hackstein J.H."/>
            <person name="Baker S.E."/>
            <person name="Grigoriev I.V."/>
            <person name="O'Malley M.A."/>
        </authorList>
    </citation>
    <scope>NUCLEOTIDE SEQUENCE [LARGE SCALE GENOMIC DNA]</scope>
    <source>
        <strain evidence="2 3">S4</strain>
    </source>
</reference>
<feature type="signal peptide" evidence="1">
    <location>
        <begin position="1"/>
        <end position="19"/>
    </location>
</feature>